<dbReference type="Proteomes" id="UP000199065">
    <property type="component" value="Unassembled WGS sequence"/>
</dbReference>
<protein>
    <submittedName>
        <fullName evidence="2">Uncharacterized protein</fullName>
    </submittedName>
</protein>
<evidence type="ECO:0000313" key="3">
    <source>
        <dbReference type="Proteomes" id="UP000199065"/>
    </source>
</evidence>
<keyword evidence="1" id="KW-1133">Transmembrane helix</keyword>
<keyword evidence="1" id="KW-0812">Transmembrane</keyword>
<gene>
    <name evidence="2" type="ORF">SAMN05660282_00926</name>
</gene>
<feature type="transmembrane region" description="Helical" evidence="1">
    <location>
        <begin position="95"/>
        <end position="113"/>
    </location>
</feature>
<name>A0A1I2RYT8_9CORY</name>
<accession>A0A1I2RYT8</accession>
<evidence type="ECO:0000256" key="1">
    <source>
        <dbReference type="SAM" id="Phobius"/>
    </source>
</evidence>
<keyword evidence="3" id="KW-1185">Reference proteome</keyword>
<proteinExistence type="predicted"/>
<reference evidence="2 3" key="1">
    <citation type="submission" date="2016-10" db="EMBL/GenBank/DDBJ databases">
        <authorList>
            <person name="de Groot N.N."/>
        </authorList>
    </citation>
    <scope>NUCLEOTIDE SEQUENCE [LARGE SCALE GENOMIC DNA]</scope>
    <source>
        <strain>J11</strain>
        <strain evidence="3">PG 39</strain>
    </source>
</reference>
<sequence length="136" mass="15888">MNNEVDRTRRETIFIYIWGISHAYFLVGGAKVLYFEGANVWEKVCAGLVLVFFAVSAYKYAKIFRTQSAQTMLNETFPTLAYAYIAEAISLHEHGMSLAVLPFLFFLWIFFVIDERFLDWLTEKQPQQPKQTLRDD</sequence>
<feature type="transmembrane region" description="Helical" evidence="1">
    <location>
        <begin position="40"/>
        <end position="58"/>
    </location>
</feature>
<keyword evidence="1" id="KW-0472">Membrane</keyword>
<evidence type="ECO:0000313" key="2">
    <source>
        <dbReference type="EMBL" id="SFG44699.1"/>
    </source>
</evidence>
<dbReference type="EMBL" id="FOPJ01000004">
    <property type="protein sequence ID" value="SFG44699.1"/>
    <property type="molecule type" value="Genomic_DNA"/>
</dbReference>
<organism evidence="2 3">
    <name type="scientific">Corynebacterium spheniscorum</name>
    <dbReference type="NCBI Taxonomy" id="185761"/>
    <lineage>
        <taxon>Bacteria</taxon>
        <taxon>Bacillati</taxon>
        <taxon>Actinomycetota</taxon>
        <taxon>Actinomycetes</taxon>
        <taxon>Mycobacteriales</taxon>
        <taxon>Corynebacteriaceae</taxon>
        <taxon>Corynebacterium</taxon>
    </lineage>
</organism>
<dbReference type="AlphaFoldDB" id="A0A1I2RYT8"/>
<feature type="transmembrane region" description="Helical" evidence="1">
    <location>
        <begin position="12"/>
        <end position="34"/>
    </location>
</feature>
<dbReference type="RefSeq" id="WP_092284905.1">
    <property type="nucleotide sequence ID" value="NZ_FOPJ01000004.1"/>
</dbReference>